<comment type="caution">
    <text evidence="10">The sequence shown here is derived from an EMBL/GenBank/DDBJ whole genome shotgun (WGS) entry which is preliminary data.</text>
</comment>
<dbReference type="GO" id="GO:0004497">
    <property type="term" value="F:monooxygenase activity"/>
    <property type="evidence" value="ECO:0007669"/>
    <property type="project" value="UniProtKB-KW"/>
</dbReference>
<dbReference type="InterPro" id="IPR002401">
    <property type="entry name" value="Cyt_P450_E_grp-I"/>
</dbReference>
<dbReference type="EMBL" id="JAVHJO010000009">
    <property type="protein sequence ID" value="KAK6537207.1"/>
    <property type="molecule type" value="Genomic_DNA"/>
</dbReference>
<dbReference type="InterPro" id="IPR001128">
    <property type="entry name" value="Cyt_P450"/>
</dbReference>
<dbReference type="InterPro" id="IPR017972">
    <property type="entry name" value="Cyt_P450_CS"/>
</dbReference>
<keyword evidence="6 8" id="KW-0408">Iron</keyword>
<feature type="binding site" description="axial binding residue" evidence="8">
    <location>
        <position position="448"/>
    </location>
    <ligand>
        <name>heme</name>
        <dbReference type="ChEBI" id="CHEBI:30413"/>
    </ligand>
    <ligandPart>
        <name>Fe</name>
        <dbReference type="ChEBI" id="CHEBI:18248"/>
    </ligandPart>
</feature>
<organism evidence="10 11">
    <name type="scientific">Orbilia ellipsospora</name>
    <dbReference type="NCBI Taxonomy" id="2528407"/>
    <lineage>
        <taxon>Eukaryota</taxon>
        <taxon>Fungi</taxon>
        <taxon>Dikarya</taxon>
        <taxon>Ascomycota</taxon>
        <taxon>Pezizomycotina</taxon>
        <taxon>Orbiliomycetes</taxon>
        <taxon>Orbiliales</taxon>
        <taxon>Orbiliaceae</taxon>
        <taxon>Orbilia</taxon>
    </lineage>
</organism>
<evidence type="ECO:0000313" key="10">
    <source>
        <dbReference type="EMBL" id="KAK6537207.1"/>
    </source>
</evidence>
<dbReference type="PANTHER" id="PTHR46300:SF7">
    <property type="entry name" value="P450, PUTATIVE (EUROFUNG)-RELATED"/>
    <property type="match status" value="1"/>
</dbReference>
<dbReference type="PANTHER" id="PTHR46300">
    <property type="entry name" value="P450, PUTATIVE (EUROFUNG)-RELATED-RELATED"/>
    <property type="match status" value="1"/>
</dbReference>
<keyword evidence="4 8" id="KW-0479">Metal-binding</keyword>
<evidence type="ECO:0008006" key="12">
    <source>
        <dbReference type="Google" id="ProtNLM"/>
    </source>
</evidence>
<comment type="similarity">
    <text evidence="2 9">Belongs to the cytochrome P450 family.</text>
</comment>
<name>A0AAV9X6A0_9PEZI</name>
<evidence type="ECO:0000313" key="11">
    <source>
        <dbReference type="Proteomes" id="UP001365542"/>
    </source>
</evidence>
<evidence type="ECO:0000256" key="8">
    <source>
        <dbReference type="PIRSR" id="PIRSR602401-1"/>
    </source>
</evidence>
<dbReference type="GO" id="GO:0020037">
    <property type="term" value="F:heme binding"/>
    <property type="evidence" value="ECO:0007669"/>
    <property type="project" value="InterPro"/>
</dbReference>
<dbReference type="GO" id="GO:0005506">
    <property type="term" value="F:iron ion binding"/>
    <property type="evidence" value="ECO:0007669"/>
    <property type="project" value="InterPro"/>
</dbReference>
<sequence>MLSQFNLPLDDPKFVLYGGVALFFLWVVQKTVSRRKGQLPLPPGPKGLPIVGNISDLPPKGLPEWQHWVKLKNRYGPLSSITVLGQTIVLIHDVDMAIELLEKRSAKFSNRPSMEFPKMCGYGHEMAILQCDKYHRDSRKLAAGQMGSKNSIMKSHSLIDLQSRRFLLHTLNNPTGLELNLQIQASSIILDMLFGYNVNPNGRDPLVVLANKFMAEFGEAIVAGAWLVDMIPWLQHLPEWLPGTGFMQIAKNYKKTYDDTMNIPYAFTKQQRARGVERHSFIASTLDQNPNPDADELDLIKNSAASMYGGGADTTVAALGFFFLAMTLFPEVQVKAREEIDRVIGGDRLPTFEDRASLPYVEAVVKETLRWIPIAPLCVPHTSNEEDEFRGYRIPKGAIVVPSLAWFSQDPSVYTEPQLFKPERFLGAFGSDERDPHTWAFGFGRRVCPGRRLADANLFVTIAQSLTVFDIKKPVDPKTGIEIDRVVGATPGLVSRPTTFEFDISPRSEKHAALITAIDVENPWKDGDAQYLQGLDA</sequence>
<dbReference type="PROSITE" id="PS00086">
    <property type="entry name" value="CYTOCHROME_P450"/>
    <property type="match status" value="1"/>
</dbReference>
<keyword evidence="7 9" id="KW-0503">Monooxygenase</keyword>
<evidence type="ECO:0000256" key="3">
    <source>
        <dbReference type="ARBA" id="ARBA00022617"/>
    </source>
</evidence>
<evidence type="ECO:0000256" key="7">
    <source>
        <dbReference type="ARBA" id="ARBA00023033"/>
    </source>
</evidence>
<dbReference type="InterPro" id="IPR050364">
    <property type="entry name" value="Cytochrome_P450_fung"/>
</dbReference>
<keyword evidence="11" id="KW-1185">Reference proteome</keyword>
<keyword evidence="3 8" id="KW-0349">Heme</keyword>
<evidence type="ECO:0000256" key="2">
    <source>
        <dbReference type="ARBA" id="ARBA00010617"/>
    </source>
</evidence>
<dbReference type="Pfam" id="PF00067">
    <property type="entry name" value="p450"/>
    <property type="match status" value="1"/>
</dbReference>
<gene>
    <name evidence="10" type="ORF">TWF694_011404</name>
</gene>
<evidence type="ECO:0000256" key="9">
    <source>
        <dbReference type="RuleBase" id="RU000461"/>
    </source>
</evidence>
<dbReference type="AlphaFoldDB" id="A0AAV9X6A0"/>
<evidence type="ECO:0000256" key="4">
    <source>
        <dbReference type="ARBA" id="ARBA00022723"/>
    </source>
</evidence>
<comment type="cofactor">
    <cofactor evidence="1 8">
        <name>heme</name>
        <dbReference type="ChEBI" id="CHEBI:30413"/>
    </cofactor>
</comment>
<dbReference type="InterPro" id="IPR036396">
    <property type="entry name" value="Cyt_P450_sf"/>
</dbReference>
<proteinExistence type="inferred from homology"/>
<dbReference type="Proteomes" id="UP001365542">
    <property type="component" value="Unassembled WGS sequence"/>
</dbReference>
<keyword evidence="5 9" id="KW-0560">Oxidoreductase</keyword>
<evidence type="ECO:0000256" key="6">
    <source>
        <dbReference type="ARBA" id="ARBA00023004"/>
    </source>
</evidence>
<dbReference type="GO" id="GO:0016705">
    <property type="term" value="F:oxidoreductase activity, acting on paired donors, with incorporation or reduction of molecular oxygen"/>
    <property type="evidence" value="ECO:0007669"/>
    <property type="project" value="InterPro"/>
</dbReference>
<evidence type="ECO:0000256" key="5">
    <source>
        <dbReference type="ARBA" id="ARBA00023002"/>
    </source>
</evidence>
<dbReference type="PRINTS" id="PR00385">
    <property type="entry name" value="P450"/>
</dbReference>
<dbReference type="PRINTS" id="PR00463">
    <property type="entry name" value="EP450I"/>
</dbReference>
<dbReference type="CDD" id="cd11065">
    <property type="entry name" value="CYP64-like"/>
    <property type="match status" value="1"/>
</dbReference>
<accession>A0AAV9X6A0</accession>
<dbReference type="SUPFAM" id="SSF48264">
    <property type="entry name" value="Cytochrome P450"/>
    <property type="match status" value="1"/>
</dbReference>
<evidence type="ECO:0000256" key="1">
    <source>
        <dbReference type="ARBA" id="ARBA00001971"/>
    </source>
</evidence>
<reference evidence="10 11" key="1">
    <citation type="submission" date="2019-10" db="EMBL/GenBank/DDBJ databases">
        <authorList>
            <person name="Palmer J.M."/>
        </authorList>
    </citation>
    <scope>NUCLEOTIDE SEQUENCE [LARGE SCALE GENOMIC DNA]</scope>
    <source>
        <strain evidence="10 11">TWF694</strain>
    </source>
</reference>
<dbReference type="Gene3D" id="1.10.630.10">
    <property type="entry name" value="Cytochrome P450"/>
    <property type="match status" value="1"/>
</dbReference>
<protein>
    <recommendedName>
        <fullName evidence="12">O-methylsterigmatocystin oxidoreductase</fullName>
    </recommendedName>
</protein>